<keyword evidence="4" id="KW-0653">Protein transport</keyword>
<evidence type="ECO:0000256" key="4">
    <source>
        <dbReference type="ARBA" id="ARBA00022927"/>
    </source>
</evidence>
<protein>
    <recommendedName>
        <fullName evidence="7">Mitochondrial outer membrane transport complex Sam37/metaxin N-terminal domain-containing protein</fullName>
    </recommendedName>
</protein>
<evidence type="ECO:0000256" key="6">
    <source>
        <dbReference type="ARBA" id="ARBA00023136"/>
    </source>
</evidence>
<proteinExistence type="predicted"/>
<dbReference type="KEGG" id="ctp:CTRG_01415"/>
<accession>C5M6D4</accession>
<evidence type="ECO:0000313" key="9">
    <source>
        <dbReference type="Proteomes" id="UP000002037"/>
    </source>
</evidence>
<dbReference type="InterPro" id="IPR019564">
    <property type="entry name" value="Sam37/metaxin_N"/>
</dbReference>
<dbReference type="STRING" id="294747.C5M6D4"/>
<dbReference type="GO" id="GO:0007005">
    <property type="term" value="P:mitochondrion organization"/>
    <property type="evidence" value="ECO:0007669"/>
    <property type="project" value="TreeGrafter"/>
</dbReference>
<dbReference type="EMBL" id="GG692396">
    <property type="protein sequence ID" value="EER34554.1"/>
    <property type="molecule type" value="Genomic_DNA"/>
</dbReference>
<evidence type="ECO:0000256" key="2">
    <source>
        <dbReference type="ARBA" id="ARBA00022448"/>
    </source>
</evidence>
<dbReference type="Proteomes" id="UP000002037">
    <property type="component" value="Unassembled WGS sequence"/>
</dbReference>
<dbReference type="GO" id="GO:0001401">
    <property type="term" value="C:SAM complex"/>
    <property type="evidence" value="ECO:0007669"/>
    <property type="project" value="InterPro"/>
</dbReference>
<dbReference type="InterPro" id="IPR050931">
    <property type="entry name" value="Mito_Protein_Transport_Metaxin"/>
</dbReference>
<dbReference type="HOGENOM" id="CLU_078884_0_0_1"/>
<evidence type="ECO:0000256" key="1">
    <source>
        <dbReference type="ARBA" id="ARBA00004294"/>
    </source>
</evidence>
<keyword evidence="5" id="KW-0496">Mitochondrion</keyword>
<dbReference type="VEuPathDB" id="FungiDB:CTRG_01415"/>
<dbReference type="eggNOG" id="KOG3028">
    <property type="taxonomic scope" value="Eukaryota"/>
</dbReference>
<comment type="subcellular location">
    <subcellularLocation>
        <location evidence="1">Mitochondrion outer membrane</location>
    </subcellularLocation>
</comment>
<organism evidence="8 9">
    <name type="scientific">Candida tropicalis (strain ATCC MYA-3404 / T1)</name>
    <name type="common">Yeast</name>
    <dbReference type="NCBI Taxonomy" id="294747"/>
    <lineage>
        <taxon>Eukaryota</taxon>
        <taxon>Fungi</taxon>
        <taxon>Dikarya</taxon>
        <taxon>Ascomycota</taxon>
        <taxon>Saccharomycotina</taxon>
        <taxon>Pichiomycetes</taxon>
        <taxon>Debaryomycetaceae</taxon>
        <taxon>Candida/Lodderomyces clade</taxon>
        <taxon>Candida</taxon>
    </lineage>
</organism>
<evidence type="ECO:0000256" key="5">
    <source>
        <dbReference type="ARBA" id="ARBA00023128"/>
    </source>
</evidence>
<keyword evidence="2" id="KW-0813">Transport</keyword>
<dbReference type="PANTHER" id="PTHR12289:SF41">
    <property type="entry name" value="FAILED AXON CONNECTIONS-RELATED"/>
    <property type="match status" value="1"/>
</dbReference>
<dbReference type="PANTHER" id="PTHR12289">
    <property type="entry name" value="METAXIN RELATED"/>
    <property type="match status" value="1"/>
</dbReference>
<feature type="domain" description="Mitochondrial outer membrane transport complex Sam37/metaxin N-terminal" evidence="7">
    <location>
        <begin position="20"/>
        <end position="149"/>
    </location>
</feature>
<dbReference type="GO" id="GO:0015031">
    <property type="term" value="P:protein transport"/>
    <property type="evidence" value="ECO:0007669"/>
    <property type="project" value="UniProtKB-KW"/>
</dbReference>
<keyword evidence="3" id="KW-1000">Mitochondrion outer membrane</keyword>
<evidence type="ECO:0000259" key="7">
    <source>
        <dbReference type="Pfam" id="PF10568"/>
    </source>
</evidence>
<reference evidence="8 9" key="1">
    <citation type="journal article" date="2009" name="Nature">
        <title>Evolution of pathogenicity and sexual reproduction in eight Candida genomes.</title>
        <authorList>
            <person name="Butler G."/>
            <person name="Rasmussen M.D."/>
            <person name="Lin M.F."/>
            <person name="Santos M.A."/>
            <person name="Sakthikumar S."/>
            <person name="Munro C.A."/>
            <person name="Rheinbay E."/>
            <person name="Grabherr M."/>
            <person name="Forche A."/>
            <person name="Reedy J.L."/>
            <person name="Agrafioti I."/>
            <person name="Arnaud M.B."/>
            <person name="Bates S."/>
            <person name="Brown A.J."/>
            <person name="Brunke S."/>
            <person name="Costanzo M.C."/>
            <person name="Fitzpatrick D.A."/>
            <person name="de Groot P.W."/>
            <person name="Harris D."/>
            <person name="Hoyer L.L."/>
            <person name="Hube B."/>
            <person name="Klis F.M."/>
            <person name="Kodira C."/>
            <person name="Lennard N."/>
            <person name="Logue M.E."/>
            <person name="Martin R."/>
            <person name="Neiman A.M."/>
            <person name="Nikolaou E."/>
            <person name="Quail M.A."/>
            <person name="Quinn J."/>
            <person name="Santos M.C."/>
            <person name="Schmitzberger F.F."/>
            <person name="Sherlock G."/>
            <person name="Shah P."/>
            <person name="Silverstein K.A."/>
            <person name="Skrzypek M.S."/>
            <person name="Soll D."/>
            <person name="Staggs R."/>
            <person name="Stansfield I."/>
            <person name="Stumpf M.P."/>
            <person name="Sudbery P.E."/>
            <person name="Srikantha T."/>
            <person name="Zeng Q."/>
            <person name="Berman J."/>
            <person name="Berriman M."/>
            <person name="Heitman J."/>
            <person name="Gow N.A."/>
            <person name="Lorenz M.C."/>
            <person name="Birren B.W."/>
            <person name="Kellis M."/>
            <person name="Cuomo C.A."/>
        </authorList>
    </citation>
    <scope>NUCLEOTIDE SEQUENCE [LARGE SCALE GENOMIC DNA]</scope>
    <source>
        <strain evidence="9">ATCC MYA-3404 / T1</strain>
    </source>
</reference>
<dbReference type="Pfam" id="PF10568">
    <property type="entry name" value="Tom37"/>
    <property type="match status" value="1"/>
</dbReference>
<gene>
    <name evidence="8" type="ORF">CTRG_01415</name>
</gene>
<evidence type="ECO:0000313" key="8">
    <source>
        <dbReference type="EMBL" id="EER34554.1"/>
    </source>
</evidence>
<keyword evidence="9" id="KW-1185">Reference proteome</keyword>
<sequence length="341" mass="39233">MIQLHVWGKDNDVSVISPASIAATWLLNLTLTSQGVPFEVVTSNNTNLSSINELPVLIVSETEKYSGYNEIVSYVEENFKSEEYLGSKSMDSRQKLLNRTLQNMLTSKIQYINQYNLYSNTKNYEKFTRKLFASYFPFPMMYNQPSKYHNQAQEQIKLLGLSKNQVSFFNFISGSNEDSEVAQTEIFNDEISDDDEEDDEVAISSLHEKQLLKKSKTKQVLKESKNSMRCLILINHYINEVVKVYEKNGGDKDDNKLGFIFGNSPSSSELLFYAYIQCLTSDKLPDRFIYNYLLLKQPEVLKFINETTENYSSDVKFRDPTGIEVPSLFNEIGYLIGSIKY</sequence>
<name>C5M6D4_CANTT</name>
<dbReference type="GeneID" id="8296476"/>
<dbReference type="OrthoDB" id="5835136at2759"/>
<dbReference type="RefSeq" id="XP_002547109.1">
    <property type="nucleotide sequence ID" value="XM_002547063.1"/>
</dbReference>
<dbReference type="AlphaFoldDB" id="C5M6D4"/>
<evidence type="ECO:0000256" key="3">
    <source>
        <dbReference type="ARBA" id="ARBA00022787"/>
    </source>
</evidence>
<keyword evidence="6" id="KW-0472">Membrane</keyword>